<dbReference type="GO" id="GO:0004252">
    <property type="term" value="F:serine-type endopeptidase activity"/>
    <property type="evidence" value="ECO:0007669"/>
    <property type="project" value="InterPro"/>
</dbReference>
<reference evidence="11 12" key="1">
    <citation type="journal article" date="2007" name="Nature">
        <title>Evolution of genes and genomes on the Drosophila phylogeny.</title>
        <authorList>
            <consortium name="Drosophila 12 Genomes Consortium"/>
            <person name="Clark A.G."/>
            <person name="Eisen M.B."/>
            <person name="Smith D.R."/>
            <person name="Bergman C.M."/>
            <person name="Oliver B."/>
            <person name="Markow T.A."/>
            <person name="Kaufman T.C."/>
            <person name="Kellis M."/>
            <person name="Gelbart W."/>
            <person name="Iyer V.N."/>
            <person name="Pollard D.A."/>
            <person name="Sackton T.B."/>
            <person name="Larracuente A.M."/>
            <person name="Singh N.D."/>
            <person name="Abad J.P."/>
            <person name="Abt D.N."/>
            <person name="Adryan B."/>
            <person name="Aguade M."/>
            <person name="Akashi H."/>
            <person name="Anderson W.W."/>
            <person name="Aquadro C.F."/>
            <person name="Ardell D.H."/>
            <person name="Arguello R."/>
            <person name="Artieri C.G."/>
            <person name="Barbash D.A."/>
            <person name="Barker D."/>
            <person name="Barsanti P."/>
            <person name="Batterham P."/>
            <person name="Batzoglou S."/>
            <person name="Begun D."/>
            <person name="Bhutkar A."/>
            <person name="Blanco E."/>
            <person name="Bosak S.A."/>
            <person name="Bradley R.K."/>
            <person name="Brand A.D."/>
            <person name="Brent M.R."/>
            <person name="Brooks A.N."/>
            <person name="Brown R.H."/>
            <person name="Butlin R.K."/>
            <person name="Caggese C."/>
            <person name="Calvi B.R."/>
            <person name="Bernardo de Carvalho A."/>
            <person name="Caspi A."/>
            <person name="Castrezana S."/>
            <person name="Celniker S.E."/>
            <person name="Chang J.L."/>
            <person name="Chapple C."/>
            <person name="Chatterji S."/>
            <person name="Chinwalla A."/>
            <person name="Civetta A."/>
            <person name="Clifton S.W."/>
            <person name="Comeron J.M."/>
            <person name="Costello J.C."/>
            <person name="Coyne J.A."/>
            <person name="Daub J."/>
            <person name="David R.G."/>
            <person name="Delcher A.L."/>
            <person name="Delehaunty K."/>
            <person name="Do C.B."/>
            <person name="Ebling H."/>
            <person name="Edwards K."/>
            <person name="Eickbush T."/>
            <person name="Evans J.D."/>
            <person name="Filipski A."/>
            <person name="Findeiss S."/>
            <person name="Freyhult E."/>
            <person name="Fulton L."/>
            <person name="Fulton R."/>
            <person name="Garcia A.C."/>
            <person name="Gardiner A."/>
            <person name="Garfield D.A."/>
            <person name="Garvin B.E."/>
            <person name="Gibson G."/>
            <person name="Gilbert D."/>
            <person name="Gnerre S."/>
            <person name="Godfrey J."/>
            <person name="Good R."/>
            <person name="Gotea V."/>
            <person name="Gravely B."/>
            <person name="Greenberg A.J."/>
            <person name="Griffiths-Jones S."/>
            <person name="Gross S."/>
            <person name="Guigo R."/>
            <person name="Gustafson E.A."/>
            <person name="Haerty W."/>
            <person name="Hahn M.W."/>
            <person name="Halligan D.L."/>
            <person name="Halpern A.L."/>
            <person name="Halter G.M."/>
            <person name="Han M.V."/>
            <person name="Heger A."/>
            <person name="Hillier L."/>
            <person name="Hinrichs A.S."/>
            <person name="Holmes I."/>
            <person name="Hoskins R.A."/>
            <person name="Hubisz M.J."/>
            <person name="Hultmark D."/>
            <person name="Huntley M.A."/>
            <person name="Jaffe D.B."/>
            <person name="Jagadeeshan S."/>
            <person name="Jeck W.R."/>
            <person name="Johnson J."/>
            <person name="Jones C.D."/>
            <person name="Jordan W.C."/>
            <person name="Karpen G.H."/>
            <person name="Kataoka E."/>
            <person name="Keightley P.D."/>
            <person name="Kheradpour P."/>
            <person name="Kirkness E.F."/>
            <person name="Koerich L.B."/>
            <person name="Kristiansen K."/>
            <person name="Kudrna D."/>
            <person name="Kulathinal R.J."/>
            <person name="Kumar S."/>
            <person name="Kwok R."/>
            <person name="Lander E."/>
            <person name="Langley C.H."/>
            <person name="Lapoint R."/>
            <person name="Lazzaro B.P."/>
            <person name="Lee S.J."/>
            <person name="Levesque L."/>
            <person name="Li R."/>
            <person name="Lin C.F."/>
            <person name="Lin M.F."/>
            <person name="Lindblad-Toh K."/>
            <person name="Llopart A."/>
            <person name="Long M."/>
            <person name="Low L."/>
            <person name="Lozovsky E."/>
            <person name="Lu J."/>
            <person name="Luo M."/>
            <person name="Machado C.A."/>
            <person name="Makalowski W."/>
            <person name="Marzo M."/>
            <person name="Matsuda M."/>
            <person name="Matzkin L."/>
            <person name="McAllister B."/>
            <person name="McBride C.S."/>
            <person name="McKernan B."/>
            <person name="McKernan K."/>
            <person name="Mendez-Lago M."/>
            <person name="Minx P."/>
            <person name="Mollenhauer M.U."/>
            <person name="Montooth K."/>
            <person name="Mount S.M."/>
            <person name="Mu X."/>
            <person name="Myers E."/>
            <person name="Negre B."/>
            <person name="Newfeld S."/>
            <person name="Nielsen R."/>
            <person name="Noor M.A."/>
            <person name="O'Grady P."/>
            <person name="Pachter L."/>
            <person name="Papaceit M."/>
            <person name="Parisi M.J."/>
            <person name="Parisi M."/>
            <person name="Parts L."/>
            <person name="Pedersen J.S."/>
            <person name="Pesole G."/>
            <person name="Phillippy A.M."/>
            <person name="Ponting C.P."/>
            <person name="Pop M."/>
            <person name="Porcelli D."/>
            <person name="Powell J.R."/>
            <person name="Prohaska S."/>
            <person name="Pruitt K."/>
            <person name="Puig M."/>
            <person name="Quesneville H."/>
            <person name="Ram K.R."/>
            <person name="Rand D."/>
            <person name="Rasmussen M.D."/>
            <person name="Reed L.K."/>
            <person name="Reenan R."/>
            <person name="Reily A."/>
            <person name="Remington K.A."/>
            <person name="Rieger T.T."/>
            <person name="Ritchie M.G."/>
            <person name="Robin C."/>
            <person name="Rogers Y.H."/>
            <person name="Rohde C."/>
            <person name="Rozas J."/>
            <person name="Rubenfield M.J."/>
            <person name="Ruiz A."/>
            <person name="Russo S."/>
            <person name="Salzberg S.L."/>
            <person name="Sanchez-Gracia A."/>
            <person name="Saranga D.J."/>
            <person name="Sato H."/>
            <person name="Schaeffer S.W."/>
            <person name="Schatz M.C."/>
            <person name="Schlenke T."/>
            <person name="Schwartz R."/>
            <person name="Segarra C."/>
            <person name="Singh R.S."/>
            <person name="Sirot L."/>
            <person name="Sirota M."/>
            <person name="Sisneros N.B."/>
            <person name="Smith C.D."/>
            <person name="Smith T.F."/>
            <person name="Spieth J."/>
            <person name="Stage D.E."/>
            <person name="Stark A."/>
            <person name="Stephan W."/>
            <person name="Strausberg R.L."/>
            <person name="Strempel S."/>
            <person name="Sturgill D."/>
            <person name="Sutton G."/>
            <person name="Sutton G.G."/>
            <person name="Tao W."/>
            <person name="Teichmann S."/>
            <person name="Tobari Y.N."/>
            <person name="Tomimura Y."/>
            <person name="Tsolas J.M."/>
            <person name="Valente V.L."/>
            <person name="Venter E."/>
            <person name="Venter J.C."/>
            <person name="Vicario S."/>
            <person name="Vieira F.G."/>
            <person name="Vilella A.J."/>
            <person name="Villasante A."/>
            <person name="Walenz B."/>
            <person name="Wang J."/>
            <person name="Wasserman M."/>
            <person name="Watts T."/>
            <person name="Wilson D."/>
            <person name="Wilson R.K."/>
            <person name="Wing R.A."/>
            <person name="Wolfner M.F."/>
            <person name="Wong A."/>
            <person name="Wong G.K."/>
            <person name="Wu C.I."/>
            <person name="Wu G."/>
            <person name="Yamamoto D."/>
            <person name="Yang H.P."/>
            <person name="Yang S.P."/>
            <person name="Yorke J.A."/>
            <person name="Yoshida K."/>
            <person name="Zdobnov E."/>
            <person name="Zhang P."/>
            <person name="Zhang Y."/>
            <person name="Zimin A.V."/>
            <person name="Baldwin J."/>
            <person name="Abdouelleil A."/>
            <person name="Abdulkadir J."/>
            <person name="Abebe A."/>
            <person name="Abera B."/>
            <person name="Abreu J."/>
            <person name="Acer S.C."/>
            <person name="Aftuck L."/>
            <person name="Alexander A."/>
            <person name="An P."/>
            <person name="Anderson E."/>
            <person name="Anderson S."/>
            <person name="Arachi H."/>
            <person name="Azer M."/>
            <person name="Bachantsang P."/>
            <person name="Barry A."/>
            <person name="Bayul T."/>
            <person name="Berlin A."/>
            <person name="Bessette D."/>
            <person name="Bloom T."/>
            <person name="Blye J."/>
            <person name="Boguslavskiy L."/>
            <person name="Bonnet C."/>
            <person name="Boukhgalter B."/>
            <person name="Bourzgui I."/>
            <person name="Brown A."/>
            <person name="Cahill P."/>
            <person name="Channer S."/>
            <person name="Cheshatsang Y."/>
            <person name="Chuda L."/>
            <person name="Citroen M."/>
            <person name="Collymore A."/>
            <person name="Cooke P."/>
            <person name="Costello M."/>
            <person name="D'Aco K."/>
            <person name="Daza R."/>
            <person name="De Haan G."/>
            <person name="DeGray S."/>
            <person name="DeMaso C."/>
            <person name="Dhargay N."/>
            <person name="Dooley K."/>
            <person name="Dooley E."/>
            <person name="Doricent M."/>
            <person name="Dorje P."/>
            <person name="Dorjee K."/>
            <person name="Dupes A."/>
            <person name="Elong R."/>
            <person name="Falk J."/>
            <person name="Farina A."/>
            <person name="Faro S."/>
            <person name="Ferguson D."/>
            <person name="Fisher S."/>
            <person name="Foley C.D."/>
            <person name="Franke A."/>
            <person name="Friedrich D."/>
            <person name="Gadbois L."/>
            <person name="Gearin G."/>
            <person name="Gearin C.R."/>
            <person name="Giannoukos G."/>
            <person name="Goode T."/>
            <person name="Graham J."/>
            <person name="Grandbois E."/>
            <person name="Grewal S."/>
            <person name="Gyaltsen K."/>
            <person name="Hafez N."/>
            <person name="Hagos B."/>
            <person name="Hall J."/>
            <person name="Henson C."/>
            <person name="Hollinger A."/>
            <person name="Honan T."/>
            <person name="Huard M.D."/>
            <person name="Hughes L."/>
            <person name="Hurhula B."/>
            <person name="Husby M.E."/>
            <person name="Kamat A."/>
            <person name="Kanga B."/>
            <person name="Kashin S."/>
            <person name="Khazanovich D."/>
            <person name="Kisner P."/>
            <person name="Lance K."/>
            <person name="Lara M."/>
            <person name="Lee W."/>
            <person name="Lennon N."/>
            <person name="Letendre F."/>
            <person name="LeVine R."/>
            <person name="Lipovsky A."/>
            <person name="Liu X."/>
            <person name="Liu J."/>
            <person name="Liu S."/>
            <person name="Lokyitsang T."/>
            <person name="Lokyitsang Y."/>
            <person name="Lubonja R."/>
            <person name="Lui A."/>
            <person name="MacDonald P."/>
            <person name="Magnisalis V."/>
            <person name="Maru K."/>
            <person name="Matthews C."/>
            <person name="McCusker W."/>
            <person name="McDonough S."/>
            <person name="Mehta T."/>
            <person name="Meldrim J."/>
            <person name="Meneus L."/>
            <person name="Mihai O."/>
            <person name="Mihalev A."/>
            <person name="Mihova T."/>
            <person name="Mittelman R."/>
            <person name="Mlenga V."/>
            <person name="Montmayeur A."/>
            <person name="Mulrain L."/>
            <person name="Navidi A."/>
            <person name="Naylor J."/>
            <person name="Negash T."/>
            <person name="Nguyen T."/>
            <person name="Nguyen N."/>
            <person name="Nicol R."/>
            <person name="Norbu C."/>
            <person name="Norbu N."/>
            <person name="Novod N."/>
            <person name="O'Neill B."/>
            <person name="Osman S."/>
            <person name="Markiewicz E."/>
            <person name="Oyono O.L."/>
            <person name="Patti C."/>
            <person name="Phunkhang P."/>
            <person name="Pierre F."/>
            <person name="Priest M."/>
            <person name="Raghuraman S."/>
            <person name="Rege F."/>
            <person name="Reyes R."/>
            <person name="Rise C."/>
            <person name="Rogov P."/>
            <person name="Ross K."/>
            <person name="Ryan E."/>
            <person name="Settipalli S."/>
            <person name="Shea T."/>
            <person name="Sherpa N."/>
            <person name="Shi L."/>
            <person name="Shih D."/>
            <person name="Sparrow T."/>
            <person name="Spaulding J."/>
            <person name="Stalker J."/>
            <person name="Stange-Thomann N."/>
            <person name="Stavropoulos S."/>
            <person name="Stone C."/>
            <person name="Strader C."/>
            <person name="Tesfaye S."/>
            <person name="Thomson T."/>
            <person name="Thoulutsang Y."/>
            <person name="Thoulutsang D."/>
            <person name="Topham K."/>
            <person name="Topping I."/>
            <person name="Tsamla T."/>
            <person name="Vassiliev H."/>
            <person name="Vo A."/>
            <person name="Wangchuk T."/>
            <person name="Wangdi T."/>
            <person name="Weiand M."/>
            <person name="Wilkinson J."/>
            <person name="Wilson A."/>
            <person name="Yadav S."/>
            <person name="Young G."/>
            <person name="Yu Q."/>
            <person name="Zembek L."/>
            <person name="Zhong D."/>
            <person name="Zimmer A."/>
            <person name="Zwirko Z."/>
            <person name="Jaffe D.B."/>
            <person name="Alvarez P."/>
            <person name="Brockman W."/>
            <person name="Butler J."/>
            <person name="Chin C."/>
            <person name="Gnerre S."/>
            <person name="Grabherr M."/>
            <person name="Kleber M."/>
            <person name="Mauceli E."/>
            <person name="MacCallum I."/>
        </authorList>
    </citation>
    <scope>NUCLEOTIDE SEQUENCE [LARGE SCALE GENOMIC DNA]</scope>
    <source>
        <strain evidence="12">Tucson 14024-0371.13</strain>
    </source>
</reference>
<dbReference type="Pfam" id="PF00089">
    <property type="entry name" value="Trypsin"/>
    <property type="match status" value="1"/>
</dbReference>
<evidence type="ECO:0000256" key="3">
    <source>
        <dbReference type="ARBA" id="ARBA00022670"/>
    </source>
</evidence>
<dbReference type="Proteomes" id="UP000007801">
    <property type="component" value="Unassembled WGS sequence"/>
</dbReference>
<dbReference type="PROSITE" id="PS00134">
    <property type="entry name" value="TRYPSIN_HIS"/>
    <property type="match status" value="1"/>
</dbReference>
<dbReference type="KEGG" id="dan:6504403"/>
<organism evidence="11 12">
    <name type="scientific">Drosophila ananassae</name>
    <name type="common">Fruit fly</name>
    <dbReference type="NCBI Taxonomy" id="7217"/>
    <lineage>
        <taxon>Eukaryota</taxon>
        <taxon>Metazoa</taxon>
        <taxon>Ecdysozoa</taxon>
        <taxon>Arthropoda</taxon>
        <taxon>Hexapoda</taxon>
        <taxon>Insecta</taxon>
        <taxon>Pterygota</taxon>
        <taxon>Neoptera</taxon>
        <taxon>Endopterygota</taxon>
        <taxon>Diptera</taxon>
        <taxon>Brachycera</taxon>
        <taxon>Muscomorpha</taxon>
        <taxon>Ephydroidea</taxon>
        <taxon>Drosophilidae</taxon>
        <taxon>Drosophila</taxon>
        <taxon>Sophophora</taxon>
    </lineage>
</organism>
<evidence type="ECO:0000313" key="12">
    <source>
        <dbReference type="Proteomes" id="UP000007801"/>
    </source>
</evidence>
<keyword evidence="3 8" id="KW-0645">Protease</keyword>
<dbReference type="InterPro" id="IPR033116">
    <property type="entry name" value="TRYPSIN_SER"/>
</dbReference>
<dbReference type="GO" id="GO:0005576">
    <property type="term" value="C:extracellular region"/>
    <property type="evidence" value="ECO:0007669"/>
    <property type="project" value="UniProtKB-SubCell"/>
</dbReference>
<dbReference type="PROSITE" id="PS50240">
    <property type="entry name" value="TRYPSIN_DOM"/>
    <property type="match status" value="1"/>
</dbReference>
<accession>B3N0F1</accession>
<dbReference type="FunCoup" id="B3N0F1">
    <property type="interactions" value="90"/>
</dbReference>
<protein>
    <recommendedName>
        <fullName evidence="10">Peptidase S1 domain-containing protein</fullName>
    </recommendedName>
</protein>
<evidence type="ECO:0000259" key="10">
    <source>
        <dbReference type="PROSITE" id="PS50240"/>
    </source>
</evidence>
<feature type="signal peptide" evidence="9">
    <location>
        <begin position="1"/>
        <end position="25"/>
    </location>
</feature>
<dbReference type="eggNOG" id="KOG3627">
    <property type="taxonomic scope" value="Eukaryota"/>
</dbReference>
<dbReference type="InterPro" id="IPR009003">
    <property type="entry name" value="Peptidase_S1_PA"/>
</dbReference>
<feature type="chain" id="PRO_5002794156" description="Peptidase S1 domain-containing protein" evidence="9">
    <location>
        <begin position="26"/>
        <end position="421"/>
    </location>
</feature>
<dbReference type="InterPro" id="IPR043504">
    <property type="entry name" value="Peptidase_S1_PA_chymotrypsin"/>
</dbReference>
<evidence type="ECO:0000256" key="2">
    <source>
        <dbReference type="ARBA" id="ARBA00022525"/>
    </source>
</evidence>
<dbReference type="OMA" id="YQECESA"/>
<keyword evidence="2" id="KW-0964">Secreted</keyword>
<evidence type="ECO:0000313" key="11">
    <source>
        <dbReference type="EMBL" id="EDV38355.1"/>
    </source>
</evidence>
<sequence>MNSLFVFMFLNYVALLLFYIQSVQAIPAKNPLLQRDIIFPKESFDECFTDDANRTKGTCCRMEECPSAMKRWIEKRESPKTCYFVKFDHFVCCEPETDTRIPEISTVVPPITLPTTNNPNRVPFVNRSSQEACYFYNNLQKVSGNELTFVFSVVGGMPTRYREYPFMAALGWRSNFDDKTIYYRCGGALISERFVMTAAHCIDFGGDPPSQVRLGGDNLTLTEGEDLRIRRIIVHPEYDSSTDYNDIALLELEEPAAPELKPSCLWYEPELANSAVTAIGYGQTSFAGLSSAQLLKVPLQRVSNDICRFHYSADQLTRGLLDSQLCAGDDAGKRDTCQGDSGGPLMMTSGYLSYVVGITSHGQGCASGPPTVYTRVSSFLDWIEGHVWPQGFQVPRRQPQPMLQLQRKRETSPEFDLRSIF</sequence>
<gene>
    <name evidence="11" type="primary">Dana\GF21731</name>
    <name evidence="11" type="synonym">dana_GLEANR_5639</name>
    <name evidence="11" type="ORF">GF21731</name>
</gene>
<dbReference type="FunFam" id="2.40.10.10:FF:000047">
    <property type="entry name" value="Trypsin eta"/>
    <property type="match status" value="1"/>
</dbReference>
<dbReference type="InterPro" id="IPR001254">
    <property type="entry name" value="Trypsin_dom"/>
</dbReference>
<keyword evidence="5 8" id="KW-0720">Serine protease</keyword>
<proteinExistence type="predicted"/>
<evidence type="ECO:0000256" key="7">
    <source>
        <dbReference type="ARBA" id="ARBA00023157"/>
    </source>
</evidence>
<name>B3N0F1_DROAN</name>
<evidence type="ECO:0000256" key="9">
    <source>
        <dbReference type="SAM" id="SignalP"/>
    </source>
</evidence>
<dbReference type="AlphaFoldDB" id="B3N0F1"/>
<dbReference type="InParanoid" id="B3N0F1"/>
<dbReference type="PhylomeDB" id="B3N0F1"/>
<evidence type="ECO:0000256" key="4">
    <source>
        <dbReference type="ARBA" id="ARBA00022801"/>
    </source>
</evidence>
<dbReference type="PROSITE" id="PS00135">
    <property type="entry name" value="TRYPSIN_SER"/>
    <property type="match status" value="1"/>
</dbReference>
<comment type="subcellular location">
    <subcellularLocation>
        <location evidence="1">Secreted</location>
    </subcellularLocation>
</comment>
<keyword evidence="4 8" id="KW-0378">Hydrolase</keyword>
<dbReference type="PANTHER" id="PTHR24260:SF135">
    <property type="entry name" value="CLIP DOMAIN-CONTAINING SERINE PROTEASE-RELATED"/>
    <property type="match status" value="1"/>
</dbReference>
<dbReference type="GeneID" id="6504403"/>
<dbReference type="OrthoDB" id="10004439at2759"/>
<dbReference type="SMART" id="SM00020">
    <property type="entry name" value="Tryp_SPc"/>
    <property type="match status" value="1"/>
</dbReference>
<evidence type="ECO:0000256" key="5">
    <source>
        <dbReference type="ARBA" id="ARBA00022825"/>
    </source>
</evidence>
<dbReference type="SUPFAM" id="SSF50494">
    <property type="entry name" value="Trypsin-like serine proteases"/>
    <property type="match status" value="1"/>
</dbReference>
<dbReference type="GO" id="GO:0016485">
    <property type="term" value="P:protein processing"/>
    <property type="evidence" value="ECO:0007669"/>
    <property type="project" value="UniProtKB-ARBA"/>
</dbReference>
<dbReference type="InterPro" id="IPR018114">
    <property type="entry name" value="TRYPSIN_HIS"/>
</dbReference>
<dbReference type="MEROPS" id="S01.B27"/>
<evidence type="ECO:0000256" key="1">
    <source>
        <dbReference type="ARBA" id="ARBA00004613"/>
    </source>
</evidence>
<dbReference type="Gene3D" id="2.40.10.10">
    <property type="entry name" value="Trypsin-like serine proteases"/>
    <property type="match status" value="1"/>
</dbReference>
<keyword evidence="7" id="KW-1015">Disulfide bond</keyword>
<dbReference type="CDD" id="cd00190">
    <property type="entry name" value="Tryp_SPc"/>
    <property type="match status" value="1"/>
</dbReference>
<dbReference type="InterPro" id="IPR001314">
    <property type="entry name" value="Peptidase_S1A"/>
</dbReference>
<dbReference type="HOGENOM" id="CLU_006842_0_3_1"/>
<dbReference type="EMBL" id="CH902640">
    <property type="protein sequence ID" value="EDV38355.1"/>
    <property type="molecule type" value="Genomic_DNA"/>
</dbReference>
<keyword evidence="9" id="KW-0732">Signal</keyword>
<dbReference type="PANTHER" id="PTHR24260">
    <property type="match status" value="1"/>
</dbReference>
<dbReference type="STRING" id="7217.B3N0F1"/>
<keyword evidence="6" id="KW-0865">Zymogen</keyword>
<dbReference type="InterPro" id="IPR051333">
    <property type="entry name" value="CLIP_Serine_Protease"/>
</dbReference>
<evidence type="ECO:0000256" key="8">
    <source>
        <dbReference type="RuleBase" id="RU363034"/>
    </source>
</evidence>
<evidence type="ECO:0000256" key="6">
    <source>
        <dbReference type="ARBA" id="ARBA00023145"/>
    </source>
</evidence>
<feature type="domain" description="Peptidase S1" evidence="10">
    <location>
        <begin position="153"/>
        <end position="388"/>
    </location>
</feature>
<dbReference type="PRINTS" id="PR00722">
    <property type="entry name" value="CHYMOTRYPSIN"/>
</dbReference>
<keyword evidence="12" id="KW-1185">Reference proteome</keyword>